<dbReference type="AlphaFoldDB" id="B4HXA9"/>
<keyword evidence="3" id="KW-1185">Reference proteome</keyword>
<feature type="region of interest" description="Disordered" evidence="1">
    <location>
        <begin position="1"/>
        <end position="64"/>
    </location>
</feature>
<sequence>MSNYHPHSHPHALSHPHPQQVHNQLQNPHQNQLPPPQRHNHVASTAAASASGAPSSSASASASASILVAHPPQPLISNSLAIRQEIQRFESVHPSIYAIYELIDLLPMADAQIAQSIRDHVVCIEAQGSLGLMEHSEVCPRNDEQLNVL</sequence>
<dbReference type="EMBL" id="CH480818">
    <property type="protein sequence ID" value="EDW51689.1"/>
    <property type="molecule type" value="Genomic_DNA"/>
</dbReference>
<dbReference type="OMA" id="CIEEMMS"/>
<feature type="compositionally biased region" description="Basic residues" evidence="1">
    <location>
        <begin position="1"/>
        <end position="14"/>
    </location>
</feature>
<dbReference type="HOGENOM" id="CLU_135234_0_0_1"/>
<dbReference type="GO" id="GO:0072375">
    <property type="term" value="P:medium-term memory"/>
    <property type="evidence" value="ECO:0007669"/>
    <property type="project" value="EnsemblMetazoa"/>
</dbReference>
<protein>
    <submittedName>
        <fullName evidence="2">GM15298</fullName>
    </submittedName>
</protein>
<dbReference type="GO" id="GO:0003924">
    <property type="term" value="F:GTPase activity"/>
    <property type="evidence" value="ECO:0007669"/>
    <property type="project" value="EnsemblMetazoa"/>
</dbReference>
<evidence type="ECO:0000256" key="1">
    <source>
        <dbReference type="SAM" id="MobiDB-lite"/>
    </source>
</evidence>
<dbReference type="Proteomes" id="UP000001292">
    <property type="component" value="Unassembled WGS sequence"/>
</dbReference>
<gene>
    <name evidence="2" type="primary">Dsec\GM15298</name>
    <name evidence="2" type="ORF">Dsec_GM15298</name>
</gene>
<feature type="compositionally biased region" description="Low complexity" evidence="1">
    <location>
        <begin position="43"/>
        <end position="64"/>
    </location>
</feature>
<reference evidence="2 3" key="1">
    <citation type="journal article" date="2007" name="Nature">
        <title>Evolution of genes and genomes on the Drosophila phylogeny.</title>
        <authorList>
            <consortium name="Drosophila 12 Genomes Consortium"/>
            <person name="Clark A.G."/>
            <person name="Eisen M.B."/>
            <person name="Smith D.R."/>
            <person name="Bergman C.M."/>
            <person name="Oliver B."/>
            <person name="Markow T.A."/>
            <person name="Kaufman T.C."/>
            <person name="Kellis M."/>
            <person name="Gelbart W."/>
            <person name="Iyer V.N."/>
            <person name="Pollard D.A."/>
            <person name="Sackton T.B."/>
            <person name="Larracuente A.M."/>
            <person name="Singh N.D."/>
            <person name="Abad J.P."/>
            <person name="Abt D.N."/>
            <person name="Adryan B."/>
            <person name="Aguade M."/>
            <person name="Akashi H."/>
            <person name="Anderson W.W."/>
            <person name="Aquadro C.F."/>
            <person name="Ardell D.H."/>
            <person name="Arguello R."/>
            <person name="Artieri C.G."/>
            <person name="Barbash D.A."/>
            <person name="Barker D."/>
            <person name="Barsanti P."/>
            <person name="Batterham P."/>
            <person name="Batzoglou S."/>
            <person name="Begun D."/>
            <person name="Bhutkar A."/>
            <person name="Blanco E."/>
            <person name="Bosak S.A."/>
            <person name="Bradley R.K."/>
            <person name="Brand A.D."/>
            <person name="Brent M.R."/>
            <person name="Brooks A.N."/>
            <person name="Brown R.H."/>
            <person name="Butlin R.K."/>
            <person name="Caggese C."/>
            <person name="Calvi B.R."/>
            <person name="Bernardo de Carvalho A."/>
            <person name="Caspi A."/>
            <person name="Castrezana S."/>
            <person name="Celniker S.E."/>
            <person name="Chang J.L."/>
            <person name="Chapple C."/>
            <person name="Chatterji S."/>
            <person name="Chinwalla A."/>
            <person name="Civetta A."/>
            <person name="Clifton S.W."/>
            <person name="Comeron J.M."/>
            <person name="Costello J.C."/>
            <person name="Coyne J.A."/>
            <person name="Daub J."/>
            <person name="David R.G."/>
            <person name="Delcher A.L."/>
            <person name="Delehaunty K."/>
            <person name="Do C.B."/>
            <person name="Ebling H."/>
            <person name="Edwards K."/>
            <person name="Eickbush T."/>
            <person name="Evans J.D."/>
            <person name="Filipski A."/>
            <person name="Findeiss S."/>
            <person name="Freyhult E."/>
            <person name="Fulton L."/>
            <person name="Fulton R."/>
            <person name="Garcia A.C."/>
            <person name="Gardiner A."/>
            <person name="Garfield D.A."/>
            <person name="Garvin B.E."/>
            <person name="Gibson G."/>
            <person name="Gilbert D."/>
            <person name="Gnerre S."/>
            <person name="Godfrey J."/>
            <person name="Good R."/>
            <person name="Gotea V."/>
            <person name="Gravely B."/>
            <person name="Greenberg A.J."/>
            <person name="Griffiths-Jones S."/>
            <person name="Gross S."/>
            <person name="Guigo R."/>
            <person name="Gustafson E.A."/>
            <person name="Haerty W."/>
            <person name="Hahn M.W."/>
            <person name="Halligan D.L."/>
            <person name="Halpern A.L."/>
            <person name="Halter G.M."/>
            <person name="Han M.V."/>
            <person name="Heger A."/>
            <person name="Hillier L."/>
            <person name="Hinrichs A.S."/>
            <person name="Holmes I."/>
            <person name="Hoskins R.A."/>
            <person name="Hubisz M.J."/>
            <person name="Hultmark D."/>
            <person name="Huntley M.A."/>
            <person name="Jaffe D.B."/>
            <person name="Jagadeeshan S."/>
            <person name="Jeck W.R."/>
            <person name="Johnson J."/>
            <person name="Jones C.D."/>
            <person name="Jordan W.C."/>
            <person name="Karpen G.H."/>
            <person name="Kataoka E."/>
            <person name="Keightley P.D."/>
            <person name="Kheradpour P."/>
            <person name="Kirkness E.F."/>
            <person name="Koerich L.B."/>
            <person name="Kristiansen K."/>
            <person name="Kudrna D."/>
            <person name="Kulathinal R.J."/>
            <person name="Kumar S."/>
            <person name="Kwok R."/>
            <person name="Lander E."/>
            <person name="Langley C.H."/>
            <person name="Lapoint R."/>
            <person name="Lazzaro B.P."/>
            <person name="Lee S.J."/>
            <person name="Levesque L."/>
            <person name="Li R."/>
            <person name="Lin C.F."/>
            <person name="Lin M.F."/>
            <person name="Lindblad-Toh K."/>
            <person name="Llopart A."/>
            <person name="Long M."/>
            <person name="Low L."/>
            <person name="Lozovsky E."/>
            <person name="Lu J."/>
            <person name="Luo M."/>
            <person name="Machado C.A."/>
            <person name="Makalowski W."/>
            <person name="Marzo M."/>
            <person name="Matsuda M."/>
            <person name="Matzkin L."/>
            <person name="McAllister B."/>
            <person name="McBride C.S."/>
            <person name="McKernan B."/>
            <person name="McKernan K."/>
            <person name="Mendez-Lago M."/>
            <person name="Minx P."/>
            <person name="Mollenhauer M.U."/>
            <person name="Montooth K."/>
            <person name="Mount S.M."/>
            <person name="Mu X."/>
            <person name="Myers E."/>
            <person name="Negre B."/>
            <person name="Newfeld S."/>
            <person name="Nielsen R."/>
            <person name="Noor M.A."/>
            <person name="O'Grady P."/>
            <person name="Pachter L."/>
            <person name="Papaceit M."/>
            <person name="Parisi M.J."/>
            <person name="Parisi M."/>
            <person name="Parts L."/>
            <person name="Pedersen J.S."/>
            <person name="Pesole G."/>
            <person name="Phillippy A.M."/>
            <person name="Ponting C.P."/>
            <person name="Pop M."/>
            <person name="Porcelli D."/>
            <person name="Powell J.R."/>
            <person name="Prohaska S."/>
            <person name="Pruitt K."/>
            <person name="Puig M."/>
            <person name="Quesneville H."/>
            <person name="Ram K.R."/>
            <person name="Rand D."/>
            <person name="Rasmussen M.D."/>
            <person name="Reed L.K."/>
            <person name="Reenan R."/>
            <person name="Reily A."/>
            <person name="Remington K.A."/>
            <person name="Rieger T.T."/>
            <person name="Ritchie M.G."/>
            <person name="Robin C."/>
            <person name="Rogers Y.H."/>
            <person name="Rohde C."/>
            <person name="Rozas J."/>
            <person name="Rubenfield M.J."/>
            <person name="Ruiz A."/>
            <person name="Russo S."/>
            <person name="Salzberg S.L."/>
            <person name="Sanchez-Gracia A."/>
            <person name="Saranga D.J."/>
            <person name="Sato H."/>
            <person name="Schaeffer S.W."/>
            <person name="Schatz M.C."/>
            <person name="Schlenke T."/>
            <person name="Schwartz R."/>
            <person name="Segarra C."/>
            <person name="Singh R.S."/>
            <person name="Sirot L."/>
            <person name="Sirota M."/>
            <person name="Sisneros N.B."/>
            <person name="Smith C.D."/>
            <person name="Smith T.F."/>
            <person name="Spieth J."/>
            <person name="Stage D.E."/>
            <person name="Stark A."/>
            <person name="Stephan W."/>
            <person name="Strausberg R.L."/>
            <person name="Strempel S."/>
            <person name="Sturgill D."/>
            <person name="Sutton G."/>
            <person name="Sutton G.G."/>
            <person name="Tao W."/>
            <person name="Teichmann S."/>
            <person name="Tobari Y.N."/>
            <person name="Tomimura Y."/>
            <person name="Tsolas J.M."/>
            <person name="Valente V.L."/>
            <person name="Venter E."/>
            <person name="Venter J.C."/>
            <person name="Vicario S."/>
            <person name="Vieira F.G."/>
            <person name="Vilella A.J."/>
            <person name="Villasante A."/>
            <person name="Walenz B."/>
            <person name="Wang J."/>
            <person name="Wasserman M."/>
            <person name="Watts T."/>
            <person name="Wilson D."/>
            <person name="Wilson R.K."/>
            <person name="Wing R.A."/>
            <person name="Wolfner M.F."/>
            <person name="Wong A."/>
            <person name="Wong G.K."/>
            <person name="Wu C.I."/>
            <person name="Wu G."/>
            <person name="Yamamoto D."/>
            <person name="Yang H.P."/>
            <person name="Yang S.P."/>
            <person name="Yorke J.A."/>
            <person name="Yoshida K."/>
            <person name="Zdobnov E."/>
            <person name="Zhang P."/>
            <person name="Zhang Y."/>
            <person name="Zimin A.V."/>
            <person name="Baldwin J."/>
            <person name="Abdouelleil A."/>
            <person name="Abdulkadir J."/>
            <person name="Abebe A."/>
            <person name="Abera B."/>
            <person name="Abreu J."/>
            <person name="Acer S.C."/>
            <person name="Aftuck L."/>
            <person name="Alexander A."/>
            <person name="An P."/>
            <person name="Anderson E."/>
            <person name="Anderson S."/>
            <person name="Arachi H."/>
            <person name="Azer M."/>
            <person name="Bachantsang P."/>
            <person name="Barry A."/>
            <person name="Bayul T."/>
            <person name="Berlin A."/>
            <person name="Bessette D."/>
            <person name="Bloom T."/>
            <person name="Blye J."/>
            <person name="Boguslavskiy L."/>
            <person name="Bonnet C."/>
            <person name="Boukhgalter B."/>
            <person name="Bourzgui I."/>
            <person name="Brown A."/>
            <person name="Cahill P."/>
            <person name="Channer S."/>
            <person name="Cheshatsang Y."/>
            <person name="Chuda L."/>
            <person name="Citroen M."/>
            <person name="Collymore A."/>
            <person name="Cooke P."/>
            <person name="Costello M."/>
            <person name="D'Aco K."/>
            <person name="Daza R."/>
            <person name="De Haan G."/>
            <person name="DeGray S."/>
            <person name="DeMaso C."/>
            <person name="Dhargay N."/>
            <person name="Dooley K."/>
            <person name="Dooley E."/>
            <person name="Doricent M."/>
            <person name="Dorje P."/>
            <person name="Dorjee K."/>
            <person name="Dupes A."/>
            <person name="Elong R."/>
            <person name="Falk J."/>
            <person name="Farina A."/>
            <person name="Faro S."/>
            <person name="Ferguson D."/>
            <person name="Fisher S."/>
            <person name="Foley C.D."/>
            <person name="Franke A."/>
            <person name="Friedrich D."/>
            <person name="Gadbois L."/>
            <person name="Gearin G."/>
            <person name="Gearin C.R."/>
            <person name="Giannoukos G."/>
            <person name="Goode T."/>
            <person name="Graham J."/>
            <person name="Grandbois E."/>
            <person name="Grewal S."/>
            <person name="Gyaltsen K."/>
            <person name="Hafez N."/>
            <person name="Hagos B."/>
            <person name="Hall J."/>
            <person name="Henson C."/>
            <person name="Hollinger A."/>
            <person name="Honan T."/>
            <person name="Huard M.D."/>
            <person name="Hughes L."/>
            <person name="Hurhula B."/>
            <person name="Husby M.E."/>
            <person name="Kamat A."/>
            <person name="Kanga B."/>
            <person name="Kashin S."/>
            <person name="Khazanovich D."/>
            <person name="Kisner P."/>
            <person name="Lance K."/>
            <person name="Lara M."/>
            <person name="Lee W."/>
            <person name="Lennon N."/>
            <person name="Letendre F."/>
            <person name="LeVine R."/>
            <person name="Lipovsky A."/>
            <person name="Liu X."/>
            <person name="Liu J."/>
            <person name="Liu S."/>
            <person name="Lokyitsang T."/>
            <person name="Lokyitsang Y."/>
            <person name="Lubonja R."/>
            <person name="Lui A."/>
            <person name="MacDonald P."/>
            <person name="Magnisalis V."/>
            <person name="Maru K."/>
            <person name="Matthews C."/>
            <person name="McCusker W."/>
            <person name="McDonough S."/>
            <person name="Mehta T."/>
            <person name="Meldrim J."/>
            <person name="Meneus L."/>
            <person name="Mihai O."/>
            <person name="Mihalev A."/>
            <person name="Mihova T."/>
            <person name="Mittelman R."/>
            <person name="Mlenga V."/>
            <person name="Montmayeur A."/>
            <person name="Mulrain L."/>
            <person name="Navidi A."/>
            <person name="Naylor J."/>
            <person name="Negash T."/>
            <person name="Nguyen T."/>
            <person name="Nguyen N."/>
            <person name="Nicol R."/>
            <person name="Norbu C."/>
            <person name="Norbu N."/>
            <person name="Novod N."/>
            <person name="O'Neill B."/>
            <person name="Osman S."/>
            <person name="Markiewicz E."/>
            <person name="Oyono O.L."/>
            <person name="Patti C."/>
            <person name="Phunkhang P."/>
            <person name="Pierre F."/>
            <person name="Priest M."/>
            <person name="Raghuraman S."/>
            <person name="Rege F."/>
            <person name="Reyes R."/>
            <person name="Rise C."/>
            <person name="Rogov P."/>
            <person name="Ross K."/>
            <person name="Ryan E."/>
            <person name="Settipalli S."/>
            <person name="Shea T."/>
            <person name="Sherpa N."/>
            <person name="Shi L."/>
            <person name="Shih D."/>
            <person name="Sparrow T."/>
            <person name="Spaulding J."/>
            <person name="Stalker J."/>
            <person name="Stange-Thomann N."/>
            <person name="Stavropoulos S."/>
            <person name="Stone C."/>
            <person name="Strader C."/>
            <person name="Tesfaye S."/>
            <person name="Thomson T."/>
            <person name="Thoulutsang Y."/>
            <person name="Thoulutsang D."/>
            <person name="Topham K."/>
            <person name="Topping I."/>
            <person name="Tsamla T."/>
            <person name="Vassiliev H."/>
            <person name="Vo A."/>
            <person name="Wangchuk T."/>
            <person name="Wangdi T."/>
            <person name="Weiand M."/>
            <person name="Wilkinson J."/>
            <person name="Wilson A."/>
            <person name="Yadav S."/>
            <person name="Young G."/>
            <person name="Yu Q."/>
            <person name="Zembek L."/>
            <person name="Zhong D."/>
            <person name="Zimmer A."/>
            <person name="Zwirko Z."/>
            <person name="Jaffe D.B."/>
            <person name="Alvarez P."/>
            <person name="Brockman W."/>
            <person name="Butler J."/>
            <person name="Chin C."/>
            <person name="Gnerre S."/>
            <person name="Grabherr M."/>
            <person name="Kleber M."/>
            <person name="Mauceli E."/>
            <person name="MacCallum I."/>
        </authorList>
    </citation>
    <scope>NUCLEOTIDE SEQUENCE [LARGE SCALE GENOMIC DNA]</scope>
    <source>
        <strain evidence="3">Rob3c / Tucson 14021-0248.25</strain>
    </source>
</reference>
<name>B4HXA9_DROSE</name>
<evidence type="ECO:0000313" key="2">
    <source>
        <dbReference type="EMBL" id="EDW51689.1"/>
    </source>
</evidence>
<organism evidence="3">
    <name type="scientific">Drosophila sechellia</name>
    <name type="common">Fruit fly</name>
    <dbReference type="NCBI Taxonomy" id="7238"/>
    <lineage>
        <taxon>Eukaryota</taxon>
        <taxon>Metazoa</taxon>
        <taxon>Ecdysozoa</taxon>
        <taxon>Arthropoda</taxon>
        <taxon>Hexapoda</taxon>
        <taxon>Insecta</taxon>
        <taxon>Pterygota</taxon>
        <taxon>Neoptera</taxon>
        <taxon>Endopterygota</taxon>
        <taxon>Diptera</taxon>
        <taxon>Brachycera</taxon>
        <taxon>Muscomorpha</taxon>
        <taxon>Ephydroidea</taxon>
        <taxon>Drosophilidae</taxon>
        <taxon>Drosophila</taxon>
        <taxon>Sophophora</taxon>
    </lineage>
</organism>
<dbReference type="GO" id="GO:0005096">
    <property type="term" value="F:GTPase activator activity"/>
    <property type="evidence" value="ECO:0007669"/>
    <property type="project" value="EnsemblMetazoa"/>
</dbReference>
<feature type="compositionally biased region" description="Low complexity" evidence="1">
    <location>
        <begin position="15"/>
        <end position="32"/>
    </location>
</feature>
<proteinExistence type="predicted"/>
<evidence type="ECO:0000313" key="3">
    <source>
        <dbReference type="Proteomes" id="UP000001292"/>
    </source>
</evidence>
<accession>B4HXA9</accession>